<reference evidence="4 5" key="1">
    <citation type="submission" date="2021-01" db="EMBL/GenBank/DDBJ databases">
        <title>Chryseolinea sp. Jin1 Genome sequencing and assembly.</title>
        <authorList>
            <person name="Kim I."/>
        </authorList>
    </citation>
    <scope>NUCLEOTIDE SEQUENCE [LARGE SCALE GENOMIC DNA]</scope>
    <source>
        <strain evidence="4 5">Jin1</strain>
    </source>
</reference>
<protein>
    <submittedName>
        <fullName evidence="4">Polysaccharide deacetylase family protein</fullName>
    </submittedName>
</protein>
<comment type="subcellular location">
    <subcellularLocation>
        <location evidence="1">Secreted</location>
    </subcellularLocation>
</comment>
<dbReference type="RefSeq" id="WP_202016555.1">
    <property type="nucleotide sequence ID" value="NZ_JAERRB010000020.1"/>
</dbReference>
<sequence length="356" mass="40824">MSIARFSYCLFFLSTWLVQGCAGSHRDPENQSATQPEKEVLCFIYHRFNDSRYPTTNTPARDFETHLAYLTQQGFTFYTFTDAVKYLQSDEAPKKIAVITIDDGYLSFFNHGLPLLKKYHAPATLFINTKTVGSGDFMTWADLKTCMDNQLEIGNHTHSHDYFLNKPEGTRYQNFRDEITLSQSLIEKHLAVKSTAFSYPYGEFDTRMKTIVKEAGFIAAAAQNSGVMYSRGDFFQFPRFPMSEAYSEKSKFIEKANMHAMPLTAIDPDNTALPANKQPTLTLTLNPEKLQLKRLQCFVQGGTCRFTVVDKNKGIVSIQATQPLAKRRRTLYTITIPDKDGKWHWYSHLWINPKMK</sequence>
<dbReference type="InterPro" id="IPR051398">
    <property type="entry name" value="Polysacch_Deacetylase"/>
</dbReference>
<dbReference type="Pfam" id="PF01522">
    <property type="entry name" value="Polysacc_deac_1"/>
    <property type="match status" value="1"/>
</dbReference>
<dbReference type="PANTHER" id="PTHR34216:SF3">
    <property type="entry name" value="POLY-BETA-1,6-N-ACETYL-D-GLUCOSAMINE N-DEACETYLASE"/>
    <property type="match status" value="1"/>
</dbReference>
<evidence type="ECO:0000256" key="1">
    <source>
        <dbReference type="ARBA" id="ARBA00004613"/>
    </source>
</evidence>
<dbReference type="InterPro" id="IPR011330">
    <property type="entry name" value="Glyco_hydro/deAcase_b/a-brl"/>
</dbReference>
<gene>
    <name evidence="4" type="ORF">JI741_31860</name>
</gene>
<evidence type="ECO:0000313" key="4">
    <source>
        <dbReference type="EMBL" id="MBL0745874.1"/>
    </source>
</evidence>
<dbReference type="Gene3D" id="3.20.20.370">
    <property type="entry name" value="Glycoside hydrolase/deacetylase"/>
    <property type="match status" value="1"/>
</dbReference>
<keyword evidence="2" id="KW-0732">Signal</keyword>
<proteinExistence type="predicted"/>
<dbReference type="PROSITE" id="PS51257">
    <property type="entry name" value="PROKAR_LIPOPROTEIN"/>
    <property type="match status" value="1"/>
</dbReference>
<dbReference type="Proteomes" id="UP000613030">
    <property type="component" value="Unassembled WGS sequence"/>
</dbReference>
<feature type="domain" description="NodB homology" evidence="3">
    <location>
        <begin position="95"/>
        <end position="356"/>
    </location>
</feature>
<comment type="caution">
    <text evidence="4">The sequence shown here is derived from an EMBL/GenBank/DDBJ whole genome shotgun (WGS) entry which is preliminary data.</text>
</comment>
<keyword evidence="5" id="KW-1185">Reference proteome</keyword>
<evidence type="ECO:0000256" key="2">
    <source>
        <dbReference type="ARBA" id="ARBA00022729"/>
    </source>
</evidence>
<dbReference type="EMBL" id="JAERRB010000020">
    <property type="protein sequence ID" value="MBL0745874.1"/>
    <property type="molecule type" value="Genomic_DNA"/>
</dbReference>
<accession>A0ABS1L2D6</accession>
<evidence type="ECO:0000313" key="5">
    <source>
        <dbReference type="Proteomes" id="UP000613030"/>
    </source>
</evidence>
<dbReference type="InterPro" id="IPR002509">
    <property type="entry name" value="NODB_dom"/>
</dbReference>
<organism evidence="4 5">
    <name type="scientific">Chryseolinea lacunae</name>
    <dbReference type="NCBI Taxonomy" id="2801331"/>
    <lineage>
        <taxon>Bacteria</taxon>
        <taxon>Pseudomonadati</taxon>
        <taxon>Bacteroidota</taxon>
        <taxon>Cytophagia</taxon>
        <taxon>Cytophagales</taxon>
        <taxon>Fulvivirgaceae</taxon>
        <taxon>Chryseolinea</taxon>
    </lineage>
</organism>
<dbReference type="SUPFAM" id="SSF88713">
    <property type="entry name" value="Glycoside hydrolase/deacetylase"/>
    <property type="match status" value="1"/>
</dbReference>
<name>A0ABS1L2D6_9BACT</name>
<dbReference type="PROSITE" id="PS51677">
    <property type="entry name" value="NODB"/>
    <property type="match status" value="1"/>
</dbReference>
<dbReference type="CDD" id="cd10973">
    <property type="entry name" value="CE4_DAC_u4_5s"/>
    <property type="match status" value="1"/>
</dbReference>
<evidence type="ECO:0000259" key="3">
    <source>
        <dbReference type="PROSITE" id="PS51677"/>
    </source>
</evidence>
<dbReference type="PANTHER" id="PTHR34216">
    <property type="match status" value="1"/>
</dbReference>